<evidence type="ECO:0008006" key="5">
    <source>
        <dbReference type="Google" id="ProtNLM"/>
    </source>
</evidence>
<protein>
    <recommendedName>
        <fullName evidence="5">DUF4398 domain-containing protein</fullName>
    </recommendedName>
</protein>
<sequence length="341" mass="38149">MHRSFRLSIYAGLTVLTLAVLSAGGAYAEDSSDKSADEWRAPILTGVNPEKRDYYEELGRKSDKILDDRSFVEKWRRPGALQTPKQAEAALEEADKALDLVDRAVKNKTAACYYTFLVNYCIGEAKEKSYERQREIRGVMVDARTILHKVKTQENARKKEERLAKPLPQPVDIAPKTVKPVPSEPPVKLKPKEVQPASLPGDYSPKEVKEPSKPTGWEAKTVGEPSEPSGFKAPSAKEPSMPSGMSMPGSWANSDGAGASTQAKQPTREELEQGNLKALAEKEAEAAERQRQAEEKAKARKAKREARNKRFKEDQEKRRAAQLEYEKQQKEGKKSGLFDYF</sequence>
<evidence type="ECO:0000313" key="4">
    <source>
        <dbReference type="Proteomes" id="UP000430564"/>
    </source>
</evidence>
<evidence type="ECO:0000256" key="1">
    <source>
        <dbReference type="SAM" id="MobiDB-lite"/>
    </source>
</evidence>
<name>A0A6I1EMX5_9BURK</name>
<feature type="compositionally biased region" description="Basic residues" evidence="1">
    <location>
        <begin position="298"/>
        <end position="310"/>
    </location>
</feature>
<evidence type="ECO:0000313" key="3">
    <source>
        <dbReference type="EMBL" id="KAB7652992.1"/>
    </source>
</evidence>
<evidence type="ECO:0000256" key="2">
    <source>
        <dbReference type="SAM" id="SignalP"/>
    </source>
</evidence>
<dbReference type="Proteomes" id="UP000430564">
    <property type="component" value="Unassembled WGS sequence"/>
</dbReference>
<organism evidence="3 4">
    <name type="scientific">Sutterella seckii</name>
    <dbReference type="NCBI Taxonomy" id="1944635"/>
    <lineage>
        <taxon>Bacteria</taxon>
        <taxon>Pseudomonadati</taxon>
        <taxon>Pseudomonadota</taxon>
        <taxon>Betaproteobacteria</taxon>
        <taxon>Burkholderiales</taxon>
        <taxon>Sutterellaceae</taxon>
        <taxon>Sutterella</taxon>
    </lineage>
</organism>
<reference evidence="3 4" key="1">
    <citation type="submission" date="2019-10" db="EMBL/GenBank/DDBJ databases">
        <title>Genome diversity of Sutterella seckii.</title>
        <authorList>
            <person name="Chaplin A.V."/>
            <person name="Sokolova S.R."/>
            <person name="Mosin K.A."/>
            <person name="Ivanova E.L."/>
            <person name="Kochetkova T.O."/>
            <person name="Goltsov A.Y."/>
            <person name="Trofimov D.Y."/>
            <person name="Efimov B.A."/>
        </authorList>
    </citation>
    <scope>NUCLEOTIDE SEQUENCE [LARGE SCALE GENOMIC DNA]</scope>
    <source>
        <strain evidence="3 4">ASD393</strain>
    </source>
</reference>
<dbReference type="RefSeq" id="WP_152159167.1">
    <property type="nucleotide sequence ID" value="NZ_WEHX01000137.1"/>
</dbReference>
<feature type="region of interest" description="Disordered" evidence="1">
    <location>
        <begin position="151"/>
        <end position="341"/>
    </location>
</feature>
<keyword evidence="2" id="KW-0732">Signal</keyword>
<comment type="caution">
    <text evidence="3">The sequence shown here is derived from an EMBL/GenBank/DDBJ whole genome shotgun (WGS) entry which is preliminary data.</text>
</comment>
<feature type="signal peptide" evidence="2">
    <location>
        <begin position="1"/>
        <end position="28"/>
    </location>
</feature>
<dbReference type="AlphaFoldDB" id="A0A6I1EMX5"/>
<proteinExistence type="predicted"/>
<feature type="compositionally biased region" description="Basic and acidic residues" evidence="1">
    <location>
        <begin position="151"/>
        <end position="164"/>
    </location>
</feature>
<feature type="compositionally biased region" description="Basic and acidic residues" evidence="1">
    <location>
        <begin position="311"/>
        <end position="341"/>
    </location>
</feature>
<feature type="compositionally biased region" description="Low complexity" evidence="1">
    <location>
        <begin position="239"/>
        <end position="250"/>
    </location>
</feature>
<gene>
    <name evidence="3" type="ORF">GBM95_11165</name>
</gene>
<feature type="compositionally biased region" description="Basic and acidic residues" evidence="1">
    <location>
        <begin position="279"/>
        <end position="297"/>
    </location>
</feature>
<feature type="chain" id="PRO_5026160566" description="DUF4398 domain-containing protein" evidence="2">
    <location>
        <begin position="29"/>
        <end position="341"/>
    </location>
</feature>
<dbReference type="EMBL" id="WEHX01000137">
    <property type="protein sequence ID" value="KAB7652992.1"/>
    <property type="molecule type" value="Genomic_DNA"/>
</dbReference>
<accession>A0A6I1EMX5</accession>